<evidence type="ECO:0000259" key="12">
    <source>
        <dbReference type="Pfam" id="PF04101"/>
    </source>
</evidence>
<dbReference type="Pfam" id="PF03033">
    <property type="entry name" value="Glyco_transf_28"/>
    <property type="match status" value="1"/>
</dbReference>
<evidence type="ECO:0000256" key="5">
    <source>
        <dbReference type="ARBA" id="ARBA00022960"/>
    </source>
</evidence>
<proteinExistence type="inferred from homology"/>
<dbReference type="NCBIfam" id="TIGR01133">
    <property type="entry name" value="murG"/>
    <property type="match status" value="1"/>
</dbReference>
<reference evidence="13 14" key="1">
    <citation type="submission" date="2020-07" db="EMBL/GenBank/DDBJ databases">
        <title>Thermoactinomyces phylogeny.</title>
        <authorList>
            <person name="Dunlap C."/>
        </authorList>
    </citation>
    <scope>NUCLEOTIDE SEQUENCE [LARGE SCALE GENOMIC DNA]</scope>
    <source>
        <strain evidence="13 14">AMNI-1</strain>
    </source>
</reference>
<comment type="catalytic activity">
    <reaction evidence="10">
        <text>di-trans,octa-cis-undecaprenyl diphospho-N-acetyl-alpha-D-muramoyl-L-alanyl-D-glutamyl-meso-2,6-diaminopimeloyl-D-alanyl-D-alanine + UDP-N-acetyl-alpha-D-glucosamine = di-trans,octa-cis-undecaprenyl diphospho-[N-acetyl-alpha-D-glucosaminyl-(1-&gt;4)]-N-acetyl-alpha-D-muramoyl-L-alanyl-D-glutamyl-meso-2,6-diaminopimeloyl-D-alanyl-D-alanine + UDP + H(+)</text>
        <dbReference type="Rhea" id="RHEA:31227"/>
        <dbReference type="ChEBI" id="CHEBI:15378"/>
        <dbReference type="ChEBI" id="CHEBI:57705"/>
        <dbReference type="ChEBI" id="CHEBI:58223"/>
        <dbReference type="ChEBI" id="CHEBI:61387"/>
        <dbReference type="ChEBI" id="CHEBI:61388"/>
        <dbReference type="EC" id="2.4.1.227"/>
    </reaction>
</comment>
<comment type="caution">
    <text evidence="13">The sequence shown here is derived from an EMBL/GenBank/DDBJ whole genome shotgun (WGS) entry which is preliminary data.</text>
</comment>
<dbReference type="CDD" id="cd03785">
    <property type="entry name" value="GT28_MurG"/>
    <property type="match status" value="1"/>
</dbReference>
<dbReference type="AlphaFoldDB" id="A0A7W1XRV5"/>
<dbReference type="PANTHER" id="PTHR21015:SF27">
    <property type="entry name" value="UDP-N-ACETYLGLUCOSAMINE--N-ACETYLMURAMYL-(PENTAPEPTIDE) PYROPHOSPHORYL-UNDECAPRENOL N-ACETYLGLUCOSAMINE TRANSFERASE"/>
    <property type="match status" value="1"/>
</dbReference>
<dbReference type="Gene3D" id="3.40.50.2000">
    <property type="entry name" value="Glycogen Phosphorylase B"/>
    <property type="match status" value="2"/>
</dbReference>
<evidence type="ECO:0000256" key="10">
    <source>
        <dbReference type="HAMAP-Rule" id="MF_00033"/>
    </source>
</evidence>
<organism evidence="13 14">
    <name type="scientific">Thermoactinomyces mirandus</name>
    <dbReference type="NCBI Taxonomy" id="2756294"/>
    <lineage>
        <taxon>Bacteria</taxon>
        <taxon>Bacillati</taxon>
        <taxon>Bacillota</taxon>
        <taxon>Bacilli</taxon>
        <taxon>Bacillales</taxon>
        <taxon>Thermoactinomycetaceae</taxon>
        <taxon>Thermoactinomyces</taxon>
    </lineage>
</organism>
<feature type="binding site" evidence="10">
    <location>
        <position position="166"/>
    </location>
    <ligand>
        <name>UDP-N-acetyl-alpha-D-glucosamine</name>
        <dbReference type="ChEBI" id="CHEBI:57705"/>
    </ligand>
</feature>
<dbReference type="SUPFAM" id="SSF53756">
    <property type="entry name" value="UDP-Glycosyltransferase/glycogen phosphorylase"/>
    <property type="match status" value="1"/>
</dbReference>
<dbReference type="UniPathway" id="UPA00219"/>
<dbReference type="EC" id="2.4.1.227" evidence="10"/>
<keyword evidence="9 10" id="KW-0961">Cell wall biogenesis/degradation</keyword>
<dbReference type="RefSeq" id="WP_181739515.1">
    <property type="nucleotide sequence ID" value="NZ_JACEOL010000025.1"/>
</dbReference>
<feature type="binding site" evidence="10">
    <location>
        <position position="196"/>
    </location>
    <ligand>
        <name>UDP-N-acetyl-alpha-D-glucosamine</name>
        <dbReference type="ChEBI" id="CHEBI:57705"/>
    </ligand>
</feature>
<feature type="domain" description="Glycosyl transferase family 28 C-terminal" evidence="12">
    <location>
        <begin position="189"/>
        <end position="345"/>
    </location>
</feature>
<gene>
    <name evidence="10" type="primary">murG</name>
    <name evidence="13" type="ORF">H2C83_07435</name>
</gene>
<evidence type="ECO:0000313" key="13">
    <source>
        <dbReference type="EMBL" id="MBA4602148.1"/>
    </source>
</evidence>
<evidence type="ECO:0000256" key="6">
    <source>
        <dbReference type="ARBA" id="ARBA00022984"/>
    </source>
</evidence>
<feature type="binding site" evidence="10">
    <location>
        <begin position="12"/>
        <end position="14"/>
    </location>
    <ligand>
        <name>UDP-N-acetyl-alpha-D-glucosamine</name>
        <dbReference type="ChEBI" id="CHEBI:57705"/>
    </ligand>
</feature>
<evidence type="ECO:0000256" key="3">
    <source>
        <dbReference type="ARBA" id="ARBA00022676"/>
    </source>
</evidence>
<dbReference type="GO" id="GO:0009252">
    <property type="term" value="P:peptidoglycan biosynthetic process"/>
    <property type="evidence" value="ECO:0007669"/>
    <property type="project" value="UniProtKB-UniRule"/>
</dbReference>
<dbReference type="GO" id="GO:0008360">
    <property type="term" value="P:regulation of cell shape"/>
    <property type="evidence" value="ECO:0007669"/>
    <property type="project" value="UniProtKB-KW"/>
</dbReference>
<evidence type="ECO:0000256" key="1">
    <source>
        <dbReference type="ARBA" id="ARBA00022475"/>
    </source>
</evidence>
<keyword evidence="1 10" id="KW-1003">Cell membrane</keyword>
<keyword evidence="7 10" id="KW-0472">Membrane</keyword>
<comment type="pathway">
    <text evidence="10">Cell wall biogenesis; peptidoglycan biosynthesis.</text>
</comment>
<keyword evidence="14" id="KW-1185">Reference proteome</keyword>
<evidence type="ECO:0000256" key="8">
    <source>
        <dbReference type="ARBA" id="ARBA00023306"/>
    </source>
</evidence>
<dbReference type="NCBIfam" id="NF009102">
    <property type="entry name" value="PRK12446.1"/>
    <property type="match status" value="1"/>
</dbReference>
<evidence type="ECO:0000256" key="7">
    <source>
        <dbReference type="ARBA" id="ARBA00023136"/>
    </source>
</evidence>
<dbReference type="InterPro" id="IPR006009">
    <property type="entry name" value="GlcNAc_MurG"/>
</dbReference>
<dbReference type="HAMAP" id="MF_00033">
    <property type="entry name" value="MurG"/>
    <property type="match status" value="1"/>
</dbReference>
<comment type="function">
    <text evidence="10">Cell wall formation. Catalyzes the transfer of a GlcNAc subunit on undecaprenyl-pyrophosphoryl-MurNAc-pentapeptide (lipid intermediate I) to form undecaprenyl-pyrophosphoryl-MurNAc-(pentapeptide)GlcNAc (lipid intermediate II).</text>
</comment>
<feature type="domain" description="Glycosyltransferase family 28 N-terminal" evidence="11">
    <location>
        <begin position="5"/>
        <end position="143"/>
    </location>
</feature>
<keyword evidence="5 10" id="KW-0133">Cell shape</keyword>
<dbReference type="EMBL" id="JACEOL010000025">
    <property type="protein sequence ID" value="MBA4602148.1"/>
    <property type="molecule type" value="Genomic_DNA"/>
</dbReference>
<protein>
    <recommendedName>
        <fullName evidence="10">UDP-N-acetylglucosamine--N-acetylmuramyl-(pentapeptide) pyrophosphoryl-undecaprenol N-acetylglucosamine transferase</fullName>
        <ecNumber evidence="10">2.4.1.227</ecNumber>
    </recommendedName>
    <alternativeName>
        <fullName evidence="10">Undecaprenyl-PP-MurNAc-pentapeptide-UDPGlcNAc GlcNAc transferase</fullName>
    </alternativeName>
</protein>
<dbReference type="Pfam" id="PF04101">
    <property type="entry name" value="Glyco_tran_28_C"/>
    <property type="match status" value="1"/>
</dbReference>
<keyword evidence="3 10" id="KW-0328">Glycosyltransferase</keyword>
<keyword evidence="2 10" id="KW-0132">Cell division</keyword>
<evidence type="ECO:0000256" key="4">
    <source>
        <dbReference type="ARBA" id="ARBA00022679"/>
    </source>
</evidence>
<dbReference type="PANTHER" id="PTHR21015">
    <property type="entry name" value="UDP-N-ACETYLGLUCOSAMINE--N-ACETYLMURAMYL-(PENTAPEPTIDE) PYROPHOSPHORYL-UNDECAPRENOL N-ACETYLGLUCOSAMINE TRANSFERASE 1"/>
    <property type="match status" value="1"/>
</dbReference>
<feature type="binding site" evidence="10">
    <location>
        <position position="290"/>
    </location>
    <ligand>
        <name>UDP-N-acetyl-alpha-D-glucosamine</name>
        <dbReference type="ChEBI" id="CHEBI:57705"/>
    </ligand>
</feature>
<evidence type="ECO:0000256" key="2">
    <source>
        <dbReference type="ARBA" id="ARBA00022618"/>
    </source>
</evidence>
<dbReference type="GO" id="GO:0071555">
    <property type="term" value="P:cell wall organization"/>
    <property type="evidence" value="ECO:0007669"/>
    <property type="project" value="UniProtKB-KW"/>
</dbReference>
<name>A0A7W1XRV5_9BACL</name>
<dbReference type="GO" id="GO:0051301">
    <property type="term" value="P:cell division"/>
    <property type="evidence" value="ECO:0007669"/>
    <property type="project" value="UniProtKB-KW"/>
</dbReference>
<dbReference type="GO" id="GO:0050511">
    <property type="term" value="F:undecaprenyldiphospho-muramoylpentapeptide beta-N-acetylglucosaminyltransferase activity"/>
    <property type="evidence" value="ECO:0007669"/>
    <property type="project" value="UniProtKB-UniRule"/>
</dbReference>
<evidence type="ECO:0000259" key="11">
    <source>
        <dbReference type="Pfam" id="PF03033"/>
    </source>
</evidence>
<comment type="subcellular location">
    <subcellularLocation>
        <location evidence="10">Cell membrane</location>
        <topology evidence="10">Peripheral membrane protein</topology>
        <orientation evidence="10">Cytoplasmic side</orientation>
    </subcellularLocation>
</comment>
<dbReference type="Proteomes" id="UP000538292">
    <property type="component" value="Unassembled WGS sequence"/>
</dbReference>
<comment type="similarity">
    <text evidence="10">Belongs to the glycosyltransferase 28 family. MurG subfamily.</text>
</comment>
<evidence type="ECO:0000256" key="9">
    <source>
        <dbReference type="ARBA" id="ARBA00023316"/>
    </source>
</evidence>
<evidence type="ECO:0000313" key="14">
    <source>
        <dbReference type="Proteomes" id="UP000538292"/>
    </source>
</evidence>
<keyword evidence="4 10" id="KW-0808">Transferase</keyword>
<dbReference type="GO" id="GO:0005975">
    <property type="term" value="P:carbohydrate metabolic process"/>
    <property type="evidence" value="ECO:0007669"/>
    <property type="project" value="InterPro"/>
</dbReference>
<dbReference type="InterPro" id="IPR007235">
    <property type="entry name" value="Glyco_trans_28_C"/>
</dbReference>
<keyword evidence="8 10" id="KW-0131">Cell cycle</keyword>
<comment type="caution">
    <text evidence="10">Lacks conserved residue(s) required for the propagation of feature annotation.</text>
</comment>
<keyword evidence="6 10" id="KW-0573">Peptidoglycan synthesis</keyword>
<dbReference type="InterPro" id="IPR004276">
    <property type="entry name" value="GlycoTrans_28_N"/>
</dbReference>
<dbReference type="GO" id="GO:0005886">
    <property type="term" value="C:plasma membrane"/>
    <property type="evidence" value="ECO:0007669"/>
    <property type="project" value="UniProtKB-SubCell"/>
</dbReference>
<sequence length="357" mass="40110">MGKTILFTGGGTAGHVMVNLALIPKFREDGWEIIYIGSENGIEKSLVTDLEGVTYYSVSTGKLRRYFDWNNFKDPFKVLKGIFQAYRLIRKHKPNLIFSKGGFVSVPVVLGGWLNRVPVVIHESDITPGLANKIAIPFATKVCTTFPETTRHFDKEKAKYVGAIIRDELKKGDAERGRALCGFNREKPVILIMGGSLGSRILNQVVRKNLDSLLARFQVVHLCGKGQVDDTLQKPGYCQFEYLSEPLADVLNMADFVVSRAGSNAIFEFLSLNKPMLLIPLSKAASRGDQILNARSFEKMGYAQVLMEEDLSDETFLEQIDRLLENKDVYREKMSKNSPEQSMNEVIQLIKLTARSY</sequence>
<accession>A0A7W1XRV5</accession>